<evidence type="ECO:0000256" key="7">
    <source>
        <dbReference type="SAM" id="MobiDB-lite"/>
    </source>
</evidence>
<keyword evidence="5" id="KW-0804">Transcription</keyword>
<organism evidence="9 10">
    <name type="scientific">Aspergillus leporis</name>
    <dbReference type="NCBI Taxonomy" id="41062"/>
    <lineage>
        <taxon>Eukaryota</taxon>
        <taxon>Fungi</taxon>
        <taxon>Dikarya</taxon>
        <taxon>Ascomycota</taxon>
        <taxon>Pezizomycotina</taxon>
        <taxon>Eurotiomycetes</taxon>
        <taxon>Eurotiomycetidae</taxon>
        <taxon>Eurotiales</taxon>
        <taxon>Aspergillaceae</taxon>
        <taxon>Aspergillus</taxon>
        <taxon>Aspergillus subgen. Circumdati</taxon>
    </lineage>
</organism>
<reference evidence="9 10" key="1">
    <citation type="submission" date="2019-04" db="EMBL/GenBank/DDBJ databases">
        <title>Friends and foes A comparative genomics study of 23 Aspergillus species from section Flavi.</title>
        <authorList>
            <consortium name="DOE Joint Genome Institute"/>
            <person name="Kjaerbolling I."/>
            <person name="Vesth T."/>
            <person name="Frisvad J.C."/>
            <person name="Nybo J.L."/>
            <person name="Theobald S."/>
            <person name="Kildgaard S."/>
            <person name="Isbrandt T."/>
            <person name="Kuo A."/>
            <person name="Sato A."/>
            <person name="Lyhne E.K."/>
            <person name="Kogle M.E."/>
            <person name="Wiebenga A."/>
            <person name="Kun R.S."/>
            <person name="Lubbers R.J."/>
            <person name="Makela M.R."/>
            <person name="Barry K."/>
            <person name="Chovatia M."/>
            <person name="Clum A."/>
            <person name="Daum C."/>
            <person name="Haridas S."/>
            <person name="He G."/>
            <person name="LaButti K."/>
            <person name="Lipzen A."/>
            <person name="Mondo S."/>
            <person name="Riley R."/>
            <person name="Salamov A."/>
            <person name="Simmons B.A."/>
            <person name="Magnuson J.K."/>
            <person name="Henrissat B."/>
            <person name="Mortensen U.H."/>
            <person name="Larsen T.O."/>
            <person name="Devries R.P."/>
            <person name="Grigoriev I.V."/>
            <person name="Machida M."/>
            <person name="Baker S.E."/>
            <person name="Andersen M.R."/>
        </authorList>
    </citation>
    <scope>NUCLEOTIDE SEQUENCE [LARGE SCALE GENOMIC DNA]</scope>
    <source>
        <strain evidence="9 10">CBS 151.66</strain>
    </source>
</reference>
<dbReference type="PANTHER" id="PTHR46910">
    <property type="entry name" value="TRANSCRIPTION FACTOR PDR1"/>
    <property type="match status" value="1"/>
</dbReference>
<comment type="subcellular location">
    <subcellularLocation>
        <location evidence="1">Nucleus</location>
    </subcellularLocation>
</comment>
<feature type="domain" description="Zn(2)-C6 fungal-type" evidence="8">
    <location>
        <begin position="16"/>
        <end position="46"/>
    </location>
</feature>
<dbReference type="Proteomes" id="UP000326565">
    <property type="component" value="Unassembled WGS sequence"/>
</dbReference>
<sequence length="287" mass="31832">MAPPTKVAKASRITIACNACRFRKQKCGGKKPVCTQCLQHNRICDWPEQLKRGPAKGYIESLEHRLHETENVLLKVLSHVPDAQLSASIAHDQQHRSRSGNMNLLYSPFPRLGKRGTEYWSKFPLDTAHNIREWQRDCLSHGRSGPDNQRLGLTTRRSSEHKTGLQSPRIDITRNTTLESRDPHEPSEYPSSDTSVVDMHTRQCEGSGVSLSPKTISPLSRNGSIGAGEGRSGKAVQLSPRRSTVSQGTSYMPQPQPGATEGPNSIPQAPNSWSGAPSINFQHQFLW</sequence>
<dbReference type="InterPro" id="IPR001138">
    <property type="entry name" value="Zn2Cys6_DnaBD"/>
</dbReference>
<feature type="region of interest" description="Disordered" evidence="7">
    <location>
        <begin position="139"/>
        <end position="277"/>
    </location>
</feature>
<dbReference type="EMBL" id="ML732228">
    <property type="protein sequence ID" value="KAB8073357.1"/>
    <property type="molecule type" value="Genomic_DNA"/>
</dbReference>
<evidence type="ECO:0000256" key="6">
    <source>
        <dbReference type="ARBA" id="ARBA00023242"/>
    </source>
</evidence>
<evidence type="ECO:0000313" key="9">
    <source>
        <dbReference type="EMBL" id="KAB8073357.1"/>
    </source>
</evidence>
<keyword evidence="2" id="KW-0479">Metal-binding</keyword>
<name>A0A5N5X033_9EURO</name>
<evidence type="ECO:0000256" key="4">
    <source>
        <dbReference type="ARBA" id="ARBA00023125"/>
    </source>
</evidence>
<keyword evidence="3" id="KW-0805">Transcription regulation</keyword>
<gene>
    <name evidence="9" type="ORF">BDV29DRAFT_138113</name>
</gene>
<feature type="compositionally biased region" description="Polar residues" evidence="7">
    <location>
        <begin position="209"/>
        <end position="223"/>
    </location>
</feature>
<dbReference type="GO" id="GO:0005634">
    <property type="term" value="C:nucleus"/>
    <property type="evidence" value="ECO:0007669"/>
    <property type="project" value="UniProtKB-SubCell"/>
</dbReference>
<dbReference type="CDD" id="cd00067">
    <property type="entry name" value="GAL4"/>
    <property type="match status" value="1"/>
</dbReference>
<evidence type="ECO:0000313" key="10">
    <source>
        <dbReference type="Proteomes" id="UP000326565"/>
    </source>
</evidence>
<dbReference type="OrthoDB" id="10261408at2759"/>
<keyword evidence="4" id="KW-0238">DNA-binding</keyword>
<dbReference type="GO" id="GO:0000981">
    <property type="term" value="F:DNA-binding transcription factor activity, RNA polymerase II-specific"/>
    <property type="evidence" value="ECO:0007669"/>
    <property type="project" value="InterPro"/>
</dbReference>
<dbReference type="AlphaFoldDB" id="A0A5N5X033"/>
<protein>
    <submittedName>
        <fullName evidence="9">C6 finger domain protein</fullName>
    </submittedName>
</protein>
<dbReference type="PANTHER" id="PTHR46910:SF3">
    <property type="entry name" value="HALOTOLERANCE PROTEIN 9-RELATED"/>
    <property type="match status" value="1"/>
</dbReference>
<dbReference type="PROSITE" id="PS50048">
    <property type="entry name" value="ZN2_CY6_FUNGAL_2"/>
    <property type="match status" value="1"/>
</dbReference>
<dbReference type="Gene3D" id="4.10.240.10">
    <property type="entry name" value="Zn(2)-C6 fungal-type DNA-binding domain"/>
    <property type="match status" value="1"/>
</dbReference>
<evidence type="ECO:0000256" key="1">
    <source>
        <dbReference type="ARBA" id="ARBA00004123"/>
    </source>
</evidence>
<dbReference type="SMART" id="SM00066">
    <property type="entry name" value="GAL4"/>
    <property type="match status" value="1"/>
</dbReference>
<feature type="compositionally biased region" description="Polar residues" evidence="7">
    <location>
        <begin position="262"/>
        <end position="277"/>
    </location>
</feature>
<feature type="compositionally biased region" description="Polar residues" evidence="7">
    <location>
        <begin position="240"/>
        <end position="253"/>
    </location>
</feature>
<dbReference type="GO" id="GO:0003677">
    <property type="term" value="F:DNA binding"/>
    <property type="evidence" value="ECO:0007669"/>
    <property type="project" value="UniProtKB-KW"/>
</dbReference>
<dbReference type="GO" id="GO:0009893">
    <property type="term" value="P:positive regulation of metabolic process"/>
    <property type="evidence" value="ECO:0007669"/>
    <property type="project" value="UniProtKB-ARBA"/>
</dbReference>
<accession>A0A5N5X033</accession>
<keyword evidence="10" id="KW-1185">Reference proteome</keyword>
<dbReference type="GO" id="GO:0008270">
    <property type="term" value="F:zinc ion binding"/>
    <property type="evidence" value="ECO:0007669"/>
    <property type="project" value="InterPro"/>
</dbReference>
<keyword evidence="6" id="KW-0539">Nucleus</keyword>
<dbReference type="Pfam" id="PF00172">
    <property type="entry name" value="Zn_clus"/>
    <property type="match status" value="1"/>
</dbReference>
<evidence type="ECO:0000256" key="3">
    <source>
        <dbReference type="ARBA" id="ARBA00023015"/>
    </source>
</evidence>
<evidence type="ECO:0000256" key="5">
    <source>
        <dbReference type="ARBA" id="ARBA00023163"/>
    </source>
</evidence>
<evidence type="ECO:0000259" key="8">
    <source>
        <dbReference type="PROSITE" id="PS50048"/>
    </source>
</evidence>
<dbReference type="SUPFAM" id="SSF57701">
    <property type="entry name" value="Zn2/Cys6 DNA-binding domain"/>
    <property type="match status" value="1"/>
</dbReference>
<evidence type="ECO:0000256" key="2">
    <source>
        <dbReference type="ARBA" id="ARBA00022723"/>
    </source>
</evidence>
<dbReference type="PROSITE" id="PS00463">
    <property type="entry name" value="ZN2_CY6_FUNGAL_1"/>
    <property type="match status" value="1"/>
</dbReference>
<dbReference type="InterPro" id="IPR050987">
    <property type="entry name" value="AtrR-like"/>
</dbReference>
<dbReference type="InterPro" id="IPR036864">
    <property type="entry name" value="Zn2-C6_fun-type_DNA-bd_sf"/>
</dbReference>
<proteinExistence type="predicted"/>